<dbReference type="OrthoDB" id="10251381at2759"/>
<dbReference type="InterPro" id="IPR015943">
    <property type="entry name" value="WD40/YVTN_repeat-like_dom_sf"/>
</dbReference>
<evidence type="ECO:0000256" key="2">
    <source>
        <dbReference type="ARBA" id="ARBA00022574"/>
    </source>
</evidence>
<evidence type="ECO:0000313" key="7">
    <source>
        <dbReference type="EMBL" id="ORZ38719.1"/>
    </source>
</evidence>
<dbReference type="Gene3D" id="2.130.10.10">
    <property type="entry name" value="YVTN repeat-like/Quinoprotein amine dehydrogenase"/>
    <property type="match status" value="2"/>
</dbReference>
<dbReference type="PANTHER" id="PTHR19855:SF11">
    <property type="entry name" value="RIBOSOME BIOGENESIS PROTEIN WDR12"/>
    <property type="match status" value="1"/>
</dbReference>
<protein>
    <submittedName>
        <fullName evidence="7">WD40-repeat-containing domain protein</fullName>
    </submittedName>
</protein>
<keyword evidence="3" id="KW-0677">Repeat</keyword>
<dbReference type="InterPro" id="IPR012972">
    <property type="entry name" value="NLE"/>
</dbReference>
<keyword evidence="2 5" id="KW-0853">WD repeat</keyword>
<dbReference type="STRING" id="765915.A0A1Y2HW23"/>
<dbReference type="InterPro" id="IPR036322">
    <property type="entry name" value="WD40_repeat_dom_sf"/>
</dbReference>
<keyword evidence="8" id="KW-1185">Reference proteome</keyword>
<dbReference type="SUPFAM" id="SSF50978">
    <property type="entry name" value="WD40 repeat-like"/>
    <property type="match status" value="1"/>
</dbReference>
<dbReference type="Pfam" id="PF08154">
    <property type="entry name" value="NLE"/>
    <property type="match status" value="1"/>
</dbReference>
<comment type="subcellular location">
    <subcellularLocation>
        <location evidence="1">Nucleus</location>
        <location evidence="1">Nucleolus</location>
    </subcellularLocation>
</comment>
<proteinExistence type="predicted"/>
<dbReference type="PROSITE" id="PS50082">
    <property type="entry name" value="WD_REPEATS_2"/>
    <property type="match status" value="2"/>
</dbReference>
<dbReference type="InterPro" id="IPR019775">
    <property type="entry name" value="WD40_repeat_CS"/>
</dbReference>
<comment type="caution">
    <text evidence="7">The sequence shown here is derived from an EMBL/GenBank/DDBJ whole genome shotgun (WGS) entry which is preliminary data.</text>
</comment>
<dbReference type="Pfam" id="PF00400">
    <property type="entry name" value="WD40"/>
    <property type="match status" value="3"/>
</dbReference>
<dbReference type="PROSITE" id="PS50294">
    <property type="entry name" value="WD_REPEATS_REGION"/>
    <property type="match status" value="1"/>
</dbReference>
<accession>A0A1Y2HW23</accession>
<sequence length="384" mass="40832">MSQVQVKFFTSQQEYSVPSAAILVPTAFKRRALSEIINHLLGKSESDQVTFDFLIDGVLLRTSLDSYLSQHGLSAENTVSIEYMVSLPPPKPVAAFQADDWISAVSVVSTDRFVTAGYDGVVRMWDRAGETLVKHQLGTAPLKALTHVKGNASEASPVVRVAVAGMNQKVSIMDLQGASRQRYSSHLYTASWDGSIKVYSISESAIESAVASPPTKKAKKNDTSSAPMAAPAPQLQALGSLTGHVGAVNSVAAGSATVAYSPRAGLIASGHADPVIRLWDSRSSEATLVKARLVGHRNQVASVAWAPESAYHLASASLDGSVRVFDIRSPSQSLHTVQAPEDLEAKTAPKMPVAKRLCVTWGHGLVASGGEDCQLNVWEAPEFA</sequence>
<name>A0A1Y2HW23_9FUNG</name>
<dbReference type="Proteomes" id="UP000193411">
    <property type="component" value="Unassembled WGS sequence"/>
</dbReference>
<gene>
    <name evidence="7" type="ORF">BCR44DRAFT_1427677</name>
</gene>
<evidence type="ECO:0000259" key="6">
    <source>
        <dbReference type="Pfam" id="PF08154"/>
    </source>
</evidence>
<organism evidence="7 8">
    <name type="scientific">Catenaria anguillulae PL171</name>
    <dbReference type="NCBI Taxonomy" id="765915"/>
    <lineage>
        <taxon>Eukaryota</taxon>
        <taxon>Fungi</taxon>
        <taxon>Fungi incertae sedis</taxon>
        <taxon>Blastocladiomycota</taxon>
        <taxon>Blastocladiomycetes</taxon>
        <taxon>Blastocladiales</taxon>
        <taxon>Catenariaceae</taxon>
        <taxon>Catenaria</taxon>
    </lineage>
</organism>
<feature type="domain" description="NLE" evidence="6">
    <location>
        <begin position="4"/>
        <end position="68"/>
    </location>
</feature>
<dbReference type="InterPro" id="IPR020472">
    <property type="entry name" value="WD40_PAC1"/>
</dbReference>
<feature type="repeat" description="WD" evidence="5">
    <location>
        <begin position="257"/>
        <end position="289"/>
    </location>
</feature>
<evidence type="ECO:0000256" key="1">
    <source>
        <dbReference type="ARBA" id="ARBA00004604"/>
    </source>
</evidence>
<keyword evidence="4" id="KW-0539">Nucleus</keyword>
<dbReference type="EMBL" id="MCFL01000007">
    <property type="protein sequence ID" value="ORZ38719.1"/>
    <property type="molecule type" value="Genomic_DNA"/>
</dbReference>
<reference evidence="7 8" key="1">
    <citation type="submission" date="2016-07" db="EMBL/GenBank/DDBJ databases">
        <title>Pervasive Adenine N6-methylation of Active Genes in Fungi.</title>
        <authorList>
            <consortium name="DOE Joint Genome Institute"/>
            <person name="Mondo S.J."/>
            <person name="Dannebaum R.O."/>
            <person name="Kuo R.C."/>
            <person name="Labutti K."/>
            <person name="Haridas S."/>
            <person name="Kuo A."/>
            <person name="Salamov A."/>
            <person name="Ahrendt S.R."/>
            <person name="Lipzen A."/>
            <person name="Sullivan W."/>
            <person name="Andreopoulos W.B."/>
            <person name="Clum A."/>
            <person name="Lindquist E."/>
            <person name="Daum C."/>
            <person name="Ramamoorthy G.K."/>
            <person name="Gryganskyi A."/>
            <person name="Culley D."/>
            <person name="Magnuson J.K."/>
            <person name="James T.Y."/>
            <person name="O'Malley M.A."/>
            <person name="Stajich J.E."/>
            <person name="Spatafora J.W."/>
            <person name="Visel A."/>
            <person name="Grigoriev I.V."/>
        </authorList>
    </citation>
    <scope>NUCLEOTIDE SEQUENCE [LARGE SCALE GENOMIC DNA]</scope>
    <source>
        <strain evidence="7 8">PL171</strain>
    </source>
</reference>
<dbReference type="PRINTS" id="PR00320">
    <property type="entry name" value="GPROTEINBRPT"/>
</dbReference>
<evidence type="ECO:0000256" key="3">
    <source>
        <dbReference type="ARBA" id="ARBA00022737"/>
    </source>
</evidence>
<dbReference type="PANTHER" id="PTHR19855">
    <property type="entry name" value="WD40 REPEAT PROTEIN 12, 37"/>
    <property type="match status" value="1"/>
</dbReference>
<dbReference type="PROSITE" id="PS00678">
    <property type="entry name" value="WD_REPEATS_1"/>
    <property type="match status" value="1"/>
</dbReference>
<evidence type="ECO:0000313" key="8">
    <source>
        <dbReference type="Proteomes" id="UP000193411"/>
    </source>
</evidence>
<dbReference type="InterPro" id="IPR001680">
    <property type="entry name" value="WD40_rpt"/>
</dbReference>
<dbReference type="SMART" id="SM00320">
    <property type="entry name" value="WD40"/>
    <property type="match status" value="5"/>
</dbReference>
<dbReference type="AlphaFoldDB" id="A0A1Y2HW23"/>
<dbReference type="GO" id="GO:0005730">
    <property type="term" value="C:nucleolus"/>
    <property type="evidence" value="ECO:0007669"/>
    <property type="project" value="UniProtKB-SubCell"/>
</dbReference>
<evidence type="ECO:0000256" key="4">
    <source>
        <dbReference type="ARBA" id="ARBA00023242"/>
    </source>
</evidence>
<feature type="repeat" description="WD" evidence="5">
    <location>
        <begin position="293"/>
        <end position="335"/>
    </location>
</feature>
<evidence type="ECO:0000256" key="5">
    <source>
        <dbReference type="PROSITE-ProRule" id="PRU00221"/>
    </source>
</evidence>